<dbReference type="Pfam" id="PF22678">
    <property type="entry name" value="Cytochrom_c_NrfB-like"/>
    <property type="match status" value="1"/>
</dbReference>
<organism evidence="4 5">
    <name type="scientific">Tectimicrobiota bacterium</name>
    <dbReference type="NCBI Taxonomy" id="2528274"/>
    <lineage>
        <taxon>Bacteria</taxon>
        <taxon>Pseudomonadati</taxon>
        <taxon>Nitrospinota/Tectimicrobiota group</taxon>
        <taxon>Candidatus Tectimicrobiota</taxon>
    </lineage>
</organism>
<dbReference type="NCBIfam" id="TIGR01905">
    <property type="entry name" value="paired_CXXCH_1"/>
    <property type="match status" value="2"/>
</dbReference>
<dbReference type="Gene3D" id="3.90.10.10">
    <property type="entry name" value="Cytochrome C3"/>
    <property type="match status" value="1"/>
</dbReference>
<feature type="domain" description="Cytochrome c-type protein NrfB-like" evidence="3">
    <location>
        <begin position="50"/>
        <end position="141"/>
    </location>
</feature>
<sequence>MTAQAAATAPAQLVGDKVCIACHKKQVESYYKTLMGKTMTSPANVQKVDCETCHGPASAHVAAGGGKGKGIQVTFRNGAETAETQNAPCLKCHESGDRRYWRGSPHNSRDVSCVSCHRIMEKVSDRFALARKDQNDTCSQCHLVRKAQTFRNSHMATRDGATQCSNCHNPHGTVTEKLLKGNSVNETCYNCHPEKRGPFLWEHDPVRESCVNCHEPHGTLNDNLLKIRRPRLCQSCHVEGRHPSSAGLANTIFTFNAGCVNCHRRIHGSNHPSGNFFLR</sequence>
<protein>
    <submittedName>
        <fullName evidence="4">DmsE family decaheme c-type cytochrome</fullName>
    </submittedName>
</protein>
<feature type="domain" description="Doubled CXXCH motif" evidence="2">
    <location>
        <begin position="203"/>
        <end position="240"/>
    </location>
</feature>
<dbReference type="GO" id="GO:0016491">
    <property type="term" value="F:oxidoreductase activity"/>
    <property type="evidence" value="ECO:0007669"/>
    <property type="project" value="TreeGrafter"/>
</dbReference>
<keyword evidence="1" id="KW-0732">Signal</keyword>
<dbReference type="InterPro" id="IPR036280">
    <property type="entry name" value="Multihaem_cyt_sf"/>
</dbReference>
<reference evidence="4" key="1">
    <citation type="submission" date="2020-07" db="EMBL/GenBank/DDBJ databases">
        <title>Huge and variable diversity of episymbiotic CPR bacteria and DPANN archaea in groundwater ecosystems.</title>
        <authorList>
            <person name="He C.Y."/>
            <person name="Keren R."/>
            <person name="Whittaker M."/>
            <person name="Farag I.F."/>
            <person name="Doudna J."/>
            <person name="Cate J.H.D."/>
            <person name="Banfield J.F."/>
        </authorList>
    </citation>
    <scope>NUCLEOTIDE SEQUENCE</scope>
    <source>
        <strain evidence="4">NC_groundwater_763_Ag_S-0.2um_68_21</strain>
    </source>
</reference>
<dbReference type="EMBL" id="JACPUR010000004">
    <property type="protein sequence ID" value="MBI3126470.1"/>
    <property type="molecule type" value="Genomic_DNA"/>
</dbReference>
<evidence type="ECO:0000313" key="5">
    <source>
        <dbReference type="Proteomes" id="UP000782312"/>
    </source>
</evidence>
<proteinExistence type="predicted"/>
<feature type="domain" description="Doubled CXXCH motif" evidence="2">
    <location>
        <begin position="154"/>
        <end position="196"/>
    </location>
</feature>
<evidence type="ECO:0000256" key="1">
    <source>
        <dbReference type="ARBA" id="ARBA00022729"/>
    </source>
</evidence>
<dbReference type="InterPro" id="IPR010177">
    <property type="entry name" value="Paired_CXXCH_1"/>
</dbReference>
<dbReference type="InterPro" id="IPR053875">
    <property type="entry name" value="Cytochrom_c_NrfB-like_dom"/>
</dbReference>
<dbReference type="PANTHER" id="PTHR35038:SF6">
    <property type="entry name" value="SURFACE LOCALIZED DECAHEME CYTOCHROME C LIPOPROTEIN"/>
    <property type="match status" value="1"/>
</dbReference>
<dbReference type="InterPro" id="IPR051829">
    <property type="entry name" value="Multiheme_Cytochr_ET"/>
</dbReference>
<dbReference type="NCBIfam" id="TIGR03508">
    <property type="entry name" value="decahem_SO"/>
    <property type="match status" value="1"/>
</dbReference>
<name>A0A932HY46_UNCTE</name>
<dbReference type="SUPFAM" id="SSF48695">
    <property type="entry name" value="Multiheme cytochromes"/>
    <property type="match status" value="1"/>
</dbReference>
<evidence type="ECO:0000313" key="4">
    <source>
        <dbReference type="EMBL" id="MBI3126470.1"/>
    </source>
</evidence>
<evidence type="ECO:0000259" key="3">
    <source>
        <dbReference type="Pfam" id="PF22678"/>
    </source>
</evidence>
<comment type="caution">
    <text evidence="4">The sequence shown here is derived from an EMBL/GenBank/DDBJ whole genome shotgun (WGS) entry which is preliminary data.</text>
</comment>
<dbReference type="AlphaFoldDB" id="A0A932HY46"/>
<gene>
    <name evidence="4" type="ORF">HYZ11_02565</name>
</gene>
<evidence type="ECO:0000259" key="2">
    <source>
        <dbReference type="Pfam" id="PF09699"/>
    </source>
</evidence>
<dbReference type="Proteomes" id="UP000782312">
    <property type="component" value="Unassembled WGS sequence"/>
</dbReference>
<dbReference type="PANTHER" id="PTHR35038">
    <property type="entry name" value="DISSIMILATORY SULFITE REDUCTASE SIRA"/>
    <property type="match status" value="1"/>
</dbReference>
<dbReference type="Pfam" id="PF09699">
    <property type="entry name" value="Paired_CXXCH_1"/>
    <property type="match status" value="2"/>
</dbReference>
<dbReference type="InterPro" id="IPR020015">
    <property type="entry name" value="Decahaem_cyt-c_DmsE"/>
</dbReference>
<accession>A0A932HY46</accession>
<dbReference type="Gene3D" id="1.10.287.3080">
    <property type="match status" value="2"/>
</dbReference>